<gene>
    <name evidence="1" type="ORF">MB27_31140</name>
</gene>
<accession>A0A0A6UEZ2</accession>
<name>A0A0A6UEZ2_ACTUT</name>
<protein>
    <submittedName>
        <fullName evidence="1">Uncharacterized protein</fullName>
    </submittedName>
</protein>
<sequence length="127" mass="13276">MVHATTPIAGESVIVAKKSLDVLAPRFTFGYLPRRIVLSGQSWSERGSGDMKGDRPGADAARTSADRLALALEEAGFDVGQEFPALHDAVGRQGTAVVRVGDISPAVADRLSAVLAGVENPEGYVDT</sequence>
<proteinExistence type="predicted"/>
<keyword evidence="2" id="KW-1185">Reference proteome</keyword>
<comment type="caution">
    <text evidence="1">The sequence shown here is derived from an EMBL/GenBank/DDBJ whole genome shotgun (WGS) entry which is preliminary data.</text>
</comment>
<evidence type="ECO:0000313" key="1">
    <source>
        <dbReference type="EMBL" id="KHD74046.1"/>
    </source>
</evidence>
<dbReference type="AlphaFoldDB" id="A0A0A6UEZ2"/>
<reference evidence="1 2" key="1">
    <citation type="submission" date="2014-10" db="EMBL/GenBank/DDBJ databases">
        <title>Draft genome sequence of Actinoplanes utahensis NRRL 12052.</title>
        <authorList>
            <person name="Velasco-Bucheli B."/>
            <person name="del Cerro C."/>
            <person name="Hormigo D."/>
            <person name="Garcia J.L."/>
            <person name="Acebal C."/>
            <person name="Arroyo M."/>
            <person name="de la Mata I."/>
        </authorList>
    </citation>
    <scope>NUCLEOTIDE SEQUENCE [LARGE SCALE GENOMIC DNA]</scope>
    <source>
        <strain evidence="1 2">NRRL 12052</strain>
    </source>
</reference>
<organism evidence="1 2">
    <name type="scientific">Actinoplanes utahensis</name>
    <dbReference type="NCBI Taxonomy" id="1869"/>
    <lineage>
        <taxon>Bacteria</taxon>
        <taxon>Bacillati</taxon>
        <taxon>Actinomycetota</taxon>
        <taxon>Actinomycetes</taxon>
        <taxon>Micromonosporales</taxon>
        <taxon>Micromonosporaceae</taxon>
        <taxon>Actinoplanes</taxon>
    </lineage>
</organism>
<evidence type="ECO:0000313" key="2">
    <source>
        <dbReference type="Proteomes" id="UP000054537"/>
    </source>
</evidence>
<dbReference type="STRING" id="1869.MB27_31140"/>
<dbReference type="Proteomes" id="UP000054537">
    <property type="component" value="Unassembled WGS sequence"/>
</dbReference>
<dbReference type="EMBL" id="JRTT01000060">
    <property type="protein sequence ID" value="KHD74046.1"/>
    <property type="molecule type" value="Genomic_DNA"/>
</dbReference>